<keyword evidence="6 8" id="KW-1133">Transmembrane helix</keyword>
<feature type="transmembrane region" description="Helical" evidence="8">
    <location>
        <begin position="80"/>
        <end position="99"/>
    </location>
</feature>
<feature type="transmembrane region" description="Helical" evidence="8">
    <location>
        <begin position="333"/>
        <end position="353"/>
    </location>
</feature>
<keyword evidence="3" id="KW-0813">Transport</keyword>
<evidence type="ECO:0000256" key="1">
    <source>
        <dbReference type="ARBA" id="ARBA00004141"/>
    </source>
</evidence>
<comment type="similarity">
    <text evidence="2">Belongs to the amino acid-polyamine-organocation (APC) superfamily. Spore germination protein (SGP) (TC 2.A.3.9) family.</text>
</comment>
<feature type="transmembrane region" description="Helical" evidence="8">
    <location>
        <begin position="218"/>
        <end position="240"/>
    </location>
</feature>
<feature type="transmembrane region" description="Helical" evidence="8">
    <location>
        <begin position="7"/>
        <end position="26"/>
    </location>
</feature>
<keyword evidence="5 8" id="KW-0812">Transmembrane</keyword>
<dbReference type="Proteomes" id="UP001589818">
    <property type="component" value="Unassembled WGS sequence"/>
</dbReference>
<evidence type="ECO:0000256" key="6">
    <source>
        <dbReference type="ARBA" id="ARBA00022989"/>
    </source>
</evidence>
<evidence type="ECO:0000256" key="3">
    <source>
        <dbReference type="ARBA" id="ARBA00022448"/>
    </source>
</evidence>
<evidence type="ECO:0000256" key="4">
    <source>
        <dbReference type="ARBA" id="ARBA00022544"/>
    </source>
</evidence>
<keyword evidence="10" id="KW-1185">Reference proteome</keyword>
<dbReference type="InterPro" id="IPR004761">
    <property type="entry name" value="Spore_GerAB"/>
</dbReference>
<comment type="caution">
    <text evidence="9">The sequence shown here is derived from an EMBL/GenBank/DDBJ whole genome shotgun (WGS) entry which is preliminary data.</text>
</comment>
<protein>
    <submittedName>
        <fullName evidence="9">GerAB/ArcD/ProY family transporter</fullName>
    </submittedName>
</protein>
<organism evidence="9 10">
    <name type="scientific">Paenibacillus mendelii</name>
    <dbReference type="NCBI Taxonomy" id="206163"/>
    <lineage>
        <taxon>Bacteria</taxon>
        <taxon>Bacillati</taxon>
        <taxon>Bacillota</taxon>
        <taxon>Bacilli</taxon>
        <taxon>Bacillales</taxon>
        <taxon>Paenibacillaceae</taxon>
        <taxon>Paenibacillus</taxon>
    </lineage>
</organism>
<dbReference type="RefSeq" id="WP_204821564.1">
    <property type="nucleotide sequence ID" value="NZ_JANHOF010000014.1"/>
</dbReference>
<dbReference type="EMBL" id="JBHLVF010000033">
    <property type="protein sequence ID" value="MFC0393372.1"/>
    <property type="molecule type" value="Genomic_DNA"/>
</dbReference>
<evidence type="ECO:0000256" key="5">
    <source>
        <dbReference type="ARBA" id="ARBA00022692"/>
    </source>
</evidence>
<feature type="transmembrane region" description="Helical" evidence="8">
    <location>
        <begin position="303"/>
        <end position="321"/>
    </location>
</feature>
<dbReference type="Pfam" id="PF03845">
    <property type="entry name" value="Spore_permease"/>
    <property type="match status" value="1"/>
</dbReference>
<feature type="transmembrane region" description="Helical" evidence="8">
    <location>
        <begin position="105"/>
        <end position="131"/>
    </location>
</feature>
<name>A0ABV6JBW1_9BACL</name>
<feature type="transmembrane region" description="Helical" evidence="8">
    <location>
        <begin position="268"/>
        <end position="291"/>
    </location>
</feature>
<sequence>MSEKISPFHIALLVYMIELDVTFFSLPRLIAENIGTNGWIGLIGLSLIAGLNIVLIQLVYRFAKGRTVYEIMERAIPKWIMYPVYVLLAVFWVMLGSFVAKKFVLIFQIISFQTAPSMFLYSLIAVMALYLLTKGIYNISKAVTIFFFFLIPVAFLAVYFIPEWEPIRFTTFLFREAAEGHSFRNWLEVYTIFTGYELVLLLFPYADRSKKIFKGVYIGHFLLTSMYLLLTAVCFGFYSLGQLQSLMYPVIDLLSYIELPFINRIENLILTLFLFANLVSLTMFLWAALTALKRLFPKPKKNALEIGLVVLSALIAIYPKITRDSEALLRAALYAETGLAFAVPILLLLLLAWQNRPKGGRSA</sequence>
<reference evidence="9 10" key="1">
    <citation type="submission" date="2024-09" db="EMBL/GenBank/DDBJ databases">
        <authorList>
            <person name="Sun Q."/>
            <person name="Mori K."/>
        </authorList>
    </citation>
    <scope>NUCLEOTIDE SEQUENCE [LARGE SCALE GENOMIC DNA]</scope>
    <source>
        <strain evidence="9 10">CCM 4839</strain>
    </source>
</reference>
<accession>A0ABV6JBW1</accession>
<proteinExistence type="inferred from homology"/>
<evidence type="ECO:0000313" key="9">
    <source>
        <dbReference type="EMBL" id="MFC0393372.1"/>
    </source>
</evidence>
<evidence type="ECO:0000256" key="2">
    <source>
        <dbReference type="ARBA" id="ARBA00007998"/>
    </source>
</evidence>
<evidence type="ECO:0000256" key="8">
    <source>
        <dbReference type="SAM" id="Phobius"/>
    </source>
</evidence>
<keyword evidence="4" id="KW-0309">Germination</keyword>
<keyword evidence="7 8" id="KW-0472">Membrane</keyword>
<gene>
    <name evidence="9" type="ORF">ACFFJ8_18580</name>
</gene>
<dbReference type="PANTHER" id="PTHR34975">
    <property type="entry name" value="SPORE GERMINATION PROTEIN A2"/>
    <property type="match status" value="1"/>
</dbReference>
<comment type="subcellular location">
    <subcellularLocation>
        <location evidence="1">Membrane</location>
        <topology evidence="1">Multi-pass membrane protein</topology>
    </subcellularLocation>
</comment>
<feature type="transmembrane region" description="Helical" evidence="8">
    <location>
        <begin position="189"/>
        <end position="206"/>
    </location>
</feature>
<feature type="transmembrane region" description="Helical" evidence="8">
    <location>
        <begin position="38"/>
        <end position="60"/>
    </location>
</feature>
<dbReference type="PANTHER" id="PTHR34975:SF2">
    <property type="entry name" value="SPORE GERMINATION PROTEIN A2"/>
    <property type="match status" value="1"/>
</dbReference>
<evidence type="ECO:0000256" key="7">
    <source>
        <dbReference type="ARBA" id="ARBA00023136"/>
    </source>
</evidence>
<feature type="transmembrane region" description="Helical" evidence="8">
    <location>
        <begin position="143"/>
        <end position="161"/>
    </location>
</feature>
<evidence type="ECO:0000313" key="10">
    <source>
        <dbReference type="Proteomes" id="UP001589818"/>
    </source>
</evidence>